<dbReference type="PANTHER" id="PTHR46628">
    <property type="entry name" value="PIRNA BIOGENESIS PROTEIN EXD1"/>
    <property type="match status" value="1"/>
</dbReference>
<comment type="caution">
    <text evidence="2">The sequence shown here is derived from an EMBL/GenBank/DDBJ whole genome shotgun (WGS) entry which is preliminary data.</text>
</comment>
<dbReference type="Proteomes" id="UP001152795">
    <property type="component" value="Unassembled WGS sequence"/>
</dbReference>
<accession>A0A7D9JIE7</accession>
<feature type="compositionally biased region" description="Basic residues" evidence="1">
    <location>
        <begin position="122"/>
        <end position="131"/>
    </location>
</feature>
<evidence type="ECO:0000313" key="3">
    <source>
        <dbReference type="Proteomes" id="UP001152795"/>
    </source>
</evidence>
<dbReference type="PANTHER" id="PTHR46628:SF1">
    <property type="entry name" value="PIRNA BIOGENESIS PROTEIN EXD1"/>
    <property type="match status" value="1"/>
</dbReference>
<name>A0A7D9JIE7_PARCT</name>
<dbReference type="AlphaFoldDB" id="A0A7D9JIE7"/>
<dbReference type="GO" id="GO:0034587">
    <property type="term" value="P:piRNA processing"/>
    <property type="evidence" value="ECO:0007669"/>
    <property type="project" value="TreeGrafter"/>
</dbReference>
<dbReference type="Gene3D" id="2.30.30.100">
    <property type="match status" value="1"/>
</dbReference>
<evidence type="ECO:0000313" key="2">
    <source>
        <dbReference type="EMBL" id="CAB4030484.1"/>
    </source>
</evidence>
<dbReference type="InterPro" id="IPR025609">
    <property type="entry name" value="Lsm14-like_N"/>
</dbReference>
<organism evidence="2 3">
    <name type="scientific">Paramuricea clavata</name>
    <name type="common">Red gorgonian</name>
    <name type="synonym">Violescent sea-whip</name>
    <dbReference type="NCBI Taxonomy" id="317549"/>
    <lineage>
        <taxon>Eukaryota</taxon>
        <taxon>Metazoa</taxon>
        <taxon>Cnidaria</taxon>
        <taxon>Anthozoa</taxon>
        <taxon>Octocorallia</taxon>
        <taxon>Malacalcyonacea</taxon>
        <taxon>Plexauridae</taxon>
        <taxon>Paramuricea</taxon>
    </lineage>
</organism>
<evidence type="ECO:0000256" key="1">
    <source>
        <dbReference type="SAM" id="MobiDB-lite"/>
    </source>
</evidence>
<dbReference type="SMART" id="SM01271">
    <property type="entry name" value="LSM14"/>
    <property type="match status" value="1"/>
</dbReference>
<protein>
    <submittedName>
        <fullName evidence="2">Uncharacterized protein</fullName>
    </submittedName>
</protein>
<proteinExistence type="predicted"/>
<dbReference type="InterPro" id="IPR052144">
    <property type="entry name" value="piRNA_biogenesis_EXD1"/>
</dbReference>
<dbReference type="GO" id="GO:1990923">
    <property type="term" value="C:PET complex"/>
    <property type="evidence" value="ECO:0007669"/>
    <property type="project" value="TreeGrafter"/>
</dbReference>
<reference evidence="2" key="1">
    <citation type="submission" date="2020-04" db="EMBL/GenBank/DDBJ databases">
        <authorList>
            <person name="Alioto T."/>
            <person name="Alioto T."/>
            <person name="Gomez Garrido J."/>
        </authorList>
    </citation>
    <scope>NUCLEOTIDE SEQUENCE</scope>
    <source>
        <strain evidence="2">A484AB</strain>
    </source>
</reference>
<feature type="region of interest" description="Disordered" evidence="1">
    <location>
        <begin position="86"/>
        <end position="153"/>
    </location>
</feature>
<sequence>MAAQVIGAKVRIEVNEEGSYEGFVHNIDGATKKLTLVKVVSCATGTRLHGLHHFFPNEITDLTVLEQKKIDDRKNTVNTVEKDIDKAKDAGIPTPVTTEKPVVNQEQPKGRDLPLKHERNFSKKHFQKGKSRRDPSDEGLRMLQKKPVGQNCNSEDFVETSEDHENFTINPPDVVLIDSFEEAFEQAVSVISKSRLATNTV</sequence>
<keyword evidence="3" id="KW-1185">Reference proteome</keyword>
<dbReference type="EMBL" id="CACRXK020016905">
    <property type="protein sequence ID" value="CAB4030484.1"/>
    <property type="molecule type" value="Genomic_DNA"/>
</dbReference>
<gene>
    <name evidence="2" type="ORF">PACLA_8A017630</name>
</gene>
<feature type="compositionally biased region" description="Basic and acidic residues" evidence="1">
    <location>
        <begin position="108"/>
        <end position="121"/>
    </location>
</feature>